<evidence type="ECO:0000259" key="1">
    <source>
        <dbReference type="Pfam" id="PF26348"/>
    </source>
</evidence>
<keyword evidence="2" id="KW-0255">Endonuclease</keyword>
<accession>E3HDK8</accession>
<evidence type="ECO:0000313" key="2">
    <source>
        <dbReference type="EMBL" id="ADO84194.1"/>
    </source>
</evidence>
<proteinExistence type="predicted"/>
<name>E3HDK8_ILYPC</name>
<sequence>MDYKNLKLGDKIGNKDIALFFQCTNQGGIRKSNKTKTVVLIAKFTDCLYKHRKENNILYFTGMGKVGNQELKRQNKAVVEAKENDFHLHLFEMHEEKVYTYCGEVELADVPCIEEQLDDNGNIREVFVFPLKNIEQVI</sequence>
<keyword evidence="2" id="KW-0540">Nuclease</keyword>
<evidence type="ECO:0000313" key="3">
    <source>
        <dbReference type="Proteomes" id="UP000006875"/>
    </source>
</evidence>
<gene>
    <name evidence="2" type="ordered locus">Ilyop_2435</name>
</gene>
<organism evidence="2 3">
    <name type="scientific">Ilyobacter polytropus (strain ATCC 51220 / DSM 2926 / LMG 16218 / CuHBu1)</name>
    <dbReference type="NCBI Taxonomy" id="572544"/>
    <lineage>
        <taxon>Bacteria</taxon>
        <taxon>Fusobacteriati</taxon>
        <taxon>Fusobacteriota</taxon>
        <taxon>Fusobacteriia</taxon>
        <taxon>Fusobacteriales</taxon>
        <taxon>Fusobacteriaceae</taxon>
        <taxon>Ilyobacter</taxon>
    </lineage>
</organism>
<dbReference type="InterPro" id="IPR058712">
    <property type="entry name" value="SRA_ScoMcrA"/>
</dbReference>
<dbReference type="Proteomes" id="UP000006875">
    <property type="component" value="Plasmid pILYOP01"/>
</dbReference>
<feature type="domain" description="ScoMcrA-like SRA" evidence="1">
    <location>
        <begin position="9"/>
        <end position="135"/>
    </location>
</feature>
<keyword evidence="2" id="KW-0614">Plasmid</keyword>
<dbReference type="HOGENOM" id="CLU_139112_0_0_0"/>
<dbReference type="RefSeq" id="WP_013388853.1">
    <property type="nucleotide sequence ID" value="NC_014633.1"/>
</dbReference>
<geneLocation type="plasmid" evidence="2 3">
    <name>pILYOP01</name>
</geneLocation>
<protein>
    <submittedName>
        <fullName evidence="2">Restriction endonuclease</fullName>
    </submittedName>
</protein>
<dbReference type="KEGG" id="ipo:Ilyop_2435"/>
<dbReference type="AlphaFoldDB" id="E3HDK8"/>
<reference evidence="2 3" key="1">
    <citation type="journal article" date="2010" name="Stand. Genomic Sci.">
        <title>Complete genome sequence of Ilyobacter polytropus type strain (CuHbu1).</title>
        <authorList>
            <person name="Sikorski J."/>
            <person name="Chertkov O."/>
            <person name="Lapidus A."/>
            <person name="Nolan M."/>
            <person name="Lucas S."/>
            <person name="Del Rio T.G."/>
            <person name="Tice H."/>
            <person name="Cheng J.F."/>
            <person name="Tapia R."/>
            <person name="Han C."/>
            <person name="Goodwin L."/>
            <person name="Pitluck S."/>
            <person name="Liolios K."/>
            <person name="Ivanova N."/>
            <person name="Mavromatis K."/>
            <person name="Mikhailova N."/>
            <person name="Pati A."/>
            <person name="Chen A."/>
            <person name="Palaniappan K."/>
            <person name="Land M."/>
            <person name="Hauser L."/>
            <person name="Chang Y.J."/>
            <person name="Jeffries C.D."/>
            <person name="Brambilla E."/>
            <person name="Yasawong M."/>
            <person name="Rohde M."/>
            <person name="Pukall R."/>
            <person name="Spring S."/>
            <person name="Goker M."/>
            <person name="Woyke T."/>
            <person name="Bristow J."/>
            <person name="Eisen J.A."/>
            <person name="Markowitz V."/>
            <person name="Hugenholtz P."/>
            <person name="Kyrpides N.C."/>
            <person name="Klenk H.P."/>
        </authorList>
    </citation>
    <scope>NUCLEOTIDE SEQUENCE [LARGE SCALE GENOMIC DNA]</scope>
    <source>
        <strain evidence="3">ATCC 51220 / DSM 2926 / LMG 16218 / CuHBu1</strain>
        <plasmid evidence="3">pILYOP01</plasmid>
    </source>
</reference>
<keyword evidence="3" id="KW-1185">Reference proteome</keyword>
<dbReference type="OrthoDB" id="9781481at2"/>
<dbReference type="EMBL" id="CP002282">
    <property type="protein sequence ID" value="ADO84194.1"/>
    <property type="molecule type" value="Genomic_DNA"/>
</dbReference>
<keyword evidence="2" id="KW-0378">Hydrolase</keyword>
<dbReference type="GO" id="GO:0004519">
    <property type="term" value="F:endonuclease activity"/>
    <property type="evidence" value="ECO:0007669"/>
    <property type="project" value="UniProtKB-KW"/>
</dbReference>
<dbReference type="Pfam" id="PF26348">
    <property type="entry name" value="SRA_ScoMcrA"/>
    <property type="match status" value="1"/>
</dbReference>